<keyword evidence="2" id="KW-1185">Reference proteome</keyword>
<gene>
    <name evidence="1" type="ORF">QAD02_020286</name>
</gene>
<organism evidence="1 2">
    <name type="scientific">Eretmocerus hayati</name>
    <dbReference type="NCBI Taxonomy" id="131215"/>
    <lineage>
        <taxon>Eukaryota</taxon>
        <taxon>Metazoa</taxon>
        <taxon>Ecdysozoa</taxon>
        <taxon>Arthropoda</taxon>
        <taxon>Hexapoda</taxon>
        <taxon>Insecta</taxon>
        <taxon>Pterygota</taxon>
        <taxon>Neoptera</taxon>
        <taxon>Endopterygota</taxon>
        <taxon>Hymenoptera</taxon>
        <taxon>Apocrita</taxon>
        <taxon>Proctotrupomorpha</taxon>
        <taxon>Chalcidoidea</taxon>
        <taxon>Aphelinidae</taxon>
        <taxon>Aphelininae</taxon>
        <taxon>Eretmocerus</taxon>
    </lineage>
</organism>
<protein>
    <submittedName>
        <fullName evidence="1">Uncharacterized protein</fullName>
    </submittedName>
</protein>
<name>A0ACC2PMH1_9HYME</name>
<dbReference type="EMBL" id="CM056741">
    <property type="protein sequence ID" value="KAJ8684494.1"/>
    <property type="molecule type" value="Genomic_DNA"/>
</dbReference>
<feature type="non-terminal residue" evidence="1">
    <location>
        <position position="417"/>
    </location>
</feature>
<dbReference type="Proteomes" id="UP001239111">
    <property type="component" value="Chromosome 1"/>
</dbReference>
<proteinExistence type="predicted"/>
<accession>A0ACC2PMH1</accession>
<reference evidence="1" key="1">
    <citation type="submission" date="2023-04" db="EMBL/GenBank/DDBJ databases">
        <title>A chromosome-level genome assembly of the parasitoid wasp Eretmocerus hayati.</title>
        <authorList>
            <person name="Zhong Y."/>
            <person name="Liu S."/>
            <person name="Liu Y."/>
        </authorList>
    </citation>
    <scope>NUCLEOTIDE SEQUENCE</scope>
    <source>
        <strain evidence="1">ZJU_SS_LIU_2023</strain>
    </source>
</reference>
<evidence type="ECO:0000313" key="2">
    <source>
        <dbReference type="Proteomes" id="UP001239111"/>
    </source>
</evidence>
<evidence type="ECO:0000313" key="1">
    <source>
        <dbReference type="EMBL" id="KAJ8684494.1"/>
    </source>
</evidence>
<comment type="caution">
    <text evidence="1">The sequence shown here is derived from an EMBL/GenBank/DDBJ whole genome shotgun (WGS) entry which is preliminary data.</text>
</comment>
<sequence length="417" mass="45763">GGFYRSYCPQYYATPPQYQELCYAPSYAHSHPHPPPYYKYAPPYRRQYYGYQESPPVEGSGASSTGHGVSDFHSPPGEYLPPYYSGYPPPPPPPPPPPNPAYLHAQGRPFMDHSFQSCPCPMQSCPKNVDTGPLIGNGKGAPVASGPGLSLPPSALVGPPSPARGLAGLAPPHGANAWDTDRVQLNPVYRNHQAQHLRKQQKQQERFMPEHGSAEEDDCSMGTIVHRPELKQPKTELIAFSGNDATSVGEKTRTLPEQLPNLELDNNNIKCEACRGHRCCRKLHAWATSHSDLNNQPDEDESNKQFAGSDIPRRCCFHTFRNQPLSGRGYAKSTKGKSEKRIQSSTAEYAVKAELQERRCGCHSESNDCEQCDSQLGPGTEIDKDSGILEDDPVSAKLEVDADSADYKQGITSAMLS</sequence>
<feature type="non-terminal residue" evidence="1">
    <location>
        <position position="1"/>
    </location>
</feature>